<evidence type="ECO:0000313" key="2">
    <source>
        <dbReference type="Proteomes" id="UP000276133"/>
    </source>
</evidence>
<accession>A0A3M7Q7Z1</accession>
<name>A0A3M7Q7Z1_BRAPC</name>
<proteinExistence type="predicted"/>
<protein>
    <submittedName>
        <fullName evidence="1">Uncharacterized protein</fullName>
    </submittedName>
</protein>
<keyword evidence="2" id="KW-1185">Reference proteome</keyword>
<sequence length="63" mass="7191">MNSCMHVSFLFNFSLDSRCEYFKFTSSARYTTNLGETQANLIGKTASIRTNGIQTNLKIKIYN</sequence>
<organism evidence="1 2">
    <name type="scientific">Brachionus plicatilis</name>
    <name type="common">Marine rotifer</name>
    <name type="synonym">Brachionus muelleri</name>
    <dbReference type="NCBI Taxonomy" id="10195"/>
    <lineage>
        <taxon>Eukaryota</taxon>
        <taxon>Metazoa</taxon>
        <taxon>Spiralia</taxon>
        <taxon>Gnathifera</taxon>
        <taxon>Rotifera</taxon>
        <taxon>Eurotatoria</taxon>
        <taxon>Monogononta</taxon>
        <taxon>Pseudotrocha</taxon>
        <taxon>Ploima</taxon>
        <taxon>Brachionidae</taxon>
        <taxon>Brachionus</taxon>
    </lineage>
</organism>
<comment type="caution">
    <text evidence="1">The sequence shown here is derived from an EMBL/GenBank/DDBJ whole genome shotgun (WGS) entry which is preliminary data.</text>
</comment>
<dbReference type="AlphaFoldDB" id="A0A3M7Q7Z1"/>
<reference evidence="1 2" key="1">
    <citation type="journal article" date="2018" name="Sci. Rep.">
        <title>Genomic signatures of local adaptation to the degree of environmental predictability in rotifers.</title>
        <authorList>
            <person name="Franch-Gras L."/>
            <person name="Hahn C."/>
            <person name="Garcia-Roger E.M."/>
            <person name="Carmona M.J."/>
            <person name="Serra M."/>
            <person name="Gomez A."/>
        </authorList>
    </citation>
    <scope>NUCLEOTIDE SEQUENCE [LARGE SCALE GENOMIC DNA]</scope>
    <source>
        <strain evidence="1">HYR1</strain>
    </source>
</reference>
<evidence type="ECO:0000313" key="1">
    <source>
        <dbReference type="EMBL" id="RNA07526.1"/>
    </source>
</evidence>
<dbReference type="EMBL" id="REGN01007007">
    <property type="protein sequence ID" value="RNA07526.1"/>
    <property type="molecule type" value="Genomic_DNA"/>
</dbReference>
<gene>
    <name evidence="1" type="ORF">BpHYR1_048303</name>
</gene>
<dbReference type="Proteomes" id="UP000276133">
    <property type="component" value="Unassembled WGS sequence"/>
</dbReference>